<name>A0ACC0KYA9_CHOFU</name>
<comment type="caution">
    <text evidence="1">The sequence shown here is derived from an EMBL/GenBank/DDBJ whole genome shotgun (WGS) entry which is preliminary data.</text>
</comment>
<sequence length="289" mass="32609">MAVCFTFFLLFLSYGIVSGQILCEDGFCRDEFDARHELGQIGALEQRPTCDAKGQFMQFHCVPTQTCFCQSEEGERLFGEVLHMGASMKERIEFLVESERDGWNVDFFSEIPECLPDGTYGRVVRRSGSKICVDERGQPIQGYEAMPGTEEFNTMNCKVLEKLETNIKRIEQDGQSKEQKHKRVIGYVMAYSVGLYVLFAILYYFKYVGRSQYWLYSVLHASPLLLLPVAKEILDKYGTPEEQSKALKPFVPTQNVPGNPCSPPPVGPAPAAAARQKPVRARQSGRLFA</sequence>
<dbReference type="Proteomes" id="UP001064048">
    <property type="component" value="Chromosome 27"/>
</dbReference>
<evidence type="ECO:0000313" key="1">
    <source>
        <dbReference type="EMBL" id="KAI8441483.1"/>
    </source>
</evidence>
<proteinExistence type="predicted"/>
<dbReference type="EMBL" id="CM046127">
    <property type="protein sequence ID" value="KAI8441483.1"/>
    <property type="molecule type" value="Genomic_DNA"/>
</dbReference>
<reference evidence="1 2" key="1">
    <citation type="journal article" date="2022" name="Genome Biol. Evol.">
        <title>The Spruce Budworm Genome: Reconstructing the Evolutionary History of Antifreeze Proteins.</title>
        <authorList>
            <person name="Beliveau C."/>
            <person name="Gagne P."/>
            <person name="Picq S."/>
            <person name="Vernygora O."/>
            <person name="Keeling C.I."/>
            <person name="Pinkney K."/>
            <person name="Doucet D."/>
            <person name="Wen F."/>
            <person name="Johnston J.S."/>
            <person name="Maaroufi H."/>
            <person name="Boyle B."/>
            <person name="Laroche J."/>
            <person name="Dewar K."/>
            <person name="Juretic N."/>
            <person name="Blackburn G."/>
            <person name="Nisole A."/>
            <person name="Brunet B."/>
            <person name="Brandao M."/>
            <person name="Lumley L."/>
            <person name="Duan J."/>
            <person name="Quan G."/>
            <person name="Lucarotti C.J."/>
            <person name="Roe A.D."/>
            <person name="Sperling F.A.H."/>
            <person name="Levesque R.C."/>
            <person name="Cusson M."/>
        </authorList>
    </citation>
    <scope>NUCLEOTIDE SEQUENCE [LARGE SCALE GENOMIC DNA]</scope>
    <source>
        <strain evidence="1">Glfc:IPQL:Cfum</strain>
    </source>
</reference>
<evidence type="ECO:0000313" key="2">
    <source>
        <dbReference type="Proteomes" id="UP001064048"/>
    </source>
</evidence>
<gene>
    <name evidence="1" type="ORF">MSG28_015073</name>
</gene>
<organism evidence="1 2">
    <name type="scientific">Choristoneura fumiferana</name>
    <name type="common">Spruce budworm moth</name>
    <name type="synonym">Archips fumiferana</name>
    <dbReference type="NCBI Taxonomy" id="7141"/>
    <lineage>
        <taxon>Eukaryota</taxon>
        <taxon>Metazoa</taxon>
        <taxon>Ecdysozoa</taxon>
        <taxon>Arthropoda</taxon>
        <taxon>Hexapoda</taxon>
        <taxon>Insecta</taxon>
        <taxon>Pterygota</taxon>
        <taxon>Neoptera</taxon>
        <taxon>Endopterygota</taxon>
        <taxon>Lepidoptera</taxon>
        <taxon>Glossata</taxon>
        <taxon>Ditrysia</taxon>
        <taxon>Tortricoidea</taxon>
        <taxon>Tortricidae</taxon>
        <taxon>Tortricinae</taxon>
        <taxon>Choristoneura</taxon>
    </lineage>
</organism>
<accession>A0ACC0KYA9</accession>
<keyword evidence="2" id="KW-1185">Reference proteome</keyword>
<protein>
    <submittedName>
        <fullName evidence="1">Uncharacterized protein</fullName>
    </submittedName>
</protein>